<dbReference type="Gene3D" id="1.25.40.10">
    <property type="entry name" value="Tetratricopeptide repeat domain"/>
    <property type="match status" value="1"/>
</dbReference>
<evidence type="ECO:0000313" key="2">
    <source>
        <dbReference type="EMBL" id="OGM14413.1"/>
    </source>
</evidence>
<organism evidence="2 3">
    <name type="scientific">Candidatus Woesebacteria bacterium RBG_16_39_8b</name>
    <dbReference type="NCBI Taxonomy" id="1802482"/>
    <lineage>
        <taxon>Bacteria</taxon>
        <taxon>Candidatus Woeseibacteriota</taxon>
    </lineage>
</organism>
<dbReference type="SMART" id="SM00028">
    <property type="entry name" value="TPR"/>
    <property type="match status" value="1"/>
</dbReference>
<name>A0A1F7XHF6_9BACT</name>
<dbReference type="InterPro" id="IPR011990">
    <property type="entry name" value="TPR-like_helical_dom_sf"/>
</dbReference>
<feature type="repeat" description="TPR" evidence="1">
    <location>
        <begin position="36"/>
        <end position="69"/>
    </location>
</feature>
<protein>
    <submittedName>
        <fullName evidence="2">Uncharacterized protein</fullName>
    </submittedName>
</protein>
<comment type="caution">
    <text evidence="2">The sequence shown here is derived from an EMBL/GenBank/DDBJ whole genome shotgun (WGS) entry which is preliminary data.</text>
</comment>
<dbReference type="Pfam" id="PF14559">
    <property type="entry name" value="TPR_19"/>
    <property type="match status" value="1"/>
</dbReference>
<dbReference type="AlphaFoldDB" id="A0A1F7XHF6"/>
<proteinExistence type="predicted"/>
<dbReference type="Proteomes" id="UP000179013">
    <property type="component" value="Unassembled WGS sequence"/>
</dbReference>
<dbReference type="InterPro" id="IPR019734">
    <property type="entry name" value="TPR_rpt"/>
</dbReference>
<sequence>MKDDLAQKAVSHALLGNWKEALSTNIALLKDNPKDVDALNRLARAYSELGNLTKAKSSAKRVLKIDPFNTIALKSLEKWKELKRGEILKSGPTSPQTFLEEPGKTKIISLIHVGDYKIIAKLDSGDELTLNTRSHRISVLSIDGKYIGRLPDDLSARLKKLIKYGNEYKAFLKSANSKEVKIFIRETKRTQKLADIPSFSTEKIDYISFTPPELVHKKDIYEDEGEDEE</sequence>
<keyword evidence="1" id="KW-0802">TPR repeat</keyword>
<reference evidence="2 3" key="1">
    <citation type="journal article" date="2016" name="Nat. Commun.">
        <title>Thousands of microbial genomes shed light on interconnected biogeochemical processes in an aquifer system.</title>
        <authorList>
            <person name="Anantharaman K."/>
            <person name="Brown C.T."/>
            <person name="Hug L.A."/>
            <person name="Sharon I."/>
            <person name="Castelle C.J."/>
            <person name="Probst A.J."/>
            <person name="Thomas B.C."/>
            <person name="Singh A."/>
            <person name="Wilkins M.J."/>
            <person name="Karaoz U."/>
            <person name="Brodie E.L."/>
            <person name="Williams K.H."/>
            <person name="Hubbard S.S."/>
            <person name="Banfield J.F."/>
        </authorList>
    </citation>
    <scope>NUCLEOTIDE SEQUENCE [LARGE SCALE GENOMIC DNA]</scope>
</reference>
<evidence type="ECO:0000256" key="1">
    <source>
        <dbReference type="PROSITE-ProRule" id="PRU00339"/>
    </source>
</evidence>
<evidence type="ECO:0000313" key="3">
    <source>
        <dbReference type="Proteomes" id="UP000179013"/>
    </source>
</evidence>
<gene>
    <name evidence="2" type="ORF">A2V80_03210</name>
</gene>
<accession>A0A1F7XHF6</accession>
<dbReference type="PROSITE" id="PS50005">
    <property type="entry name" value="TPR"/>
    <property type="match status" value="1"/>
</dbReference>
<dbReference type="SUPFAM" id="SSF48452">
    <property type="entry name" value="TPR-like"/>
    <property type="match status" value="1"/>
</dbReference>
<dbReference type="EMBL" id="MGFU01000005">
    <property type="protein sequence ID" value="OGM14413.1"/>
    <property type="molecule type" value="Genomic_DNA"/>
</dbReference>